<evidence type="ECO:0000313" key="6">
    <source>
        <dbReference type="EMBL" id="KIW16424.1"/>
    </source>
</evidence>
<dbReference type="Gene3D" id="3.40.50.300">
    <property type="entry name" value="P-loop containing nucleotide triphosphate hydrolases"/>
    <property type="match status" value="1"/>
</dbReference>
<dbReference type="EMBL" id="KN847495">
    <property type="protein sequence ID" value="KIW16424.1"/>
    <property type="molecule type" value="Genomic_DNA"/>
</dbReference>
<proteinExistence type="predicted"/>
<feature type="compositionally biased region" description="Basic and acidic residues" evidence="3">
    <location>
        <begin position="334"/>
        <end position="344"/>
    </location>
</feature>
<dbReference type="Pfam" id="PF12796">
    <property type="entry name" value="Ank_2"/>
    <property type="match status" value="3"/>
</dbReference>
<evidence type="ECO:0000256" key="2">
    <source>
        <dbReference type="PROSITE-ProRule" id="PRU00023"/>
    </source>
</evidence>
<feature type="domain" description="Heterokaryon incompatibility" evidence="4">
    <location>
        <begin position="25"/>
        <end position="112"/>
    </location>
</feature>
<dbReference type="InterPro" id="IPR002110">
    <property type="entry name" value="Ankyrin_rpt"/>
</dbReference>
<dbReference type="PANTHER" id="PTHR10622:SF10">
    <property type="entry name" value="HET DOMAIN-CONTAINING PROTEIN"/>
    <property type="match status" value="1"/>
</dbReference>
<dbReference type="PROSITE" id="PS50088">
    <property type="entry name" value="ANK_REPEAT"/>
    <property type="match status" value="9"/>
</dbReference>
<dbReference type="RefSeq" id="XP_016236640.1">
    <property type="nucleotide sequence ID" value="XM_016380813.1"/>
</dbReference>
<feature type="repeat" description="ANK" evidence="2">
    <location>
        <begin position="1043"/>
        <end position="1075"/>
    </location>
</feature>
<feature type="repeat" description="ANK" evidence="2">
    <location>
        <begin position="1076"/>
        <end position="1108"/>
    </location>
</feature>
<feature type="repeat" description="ANK" evidence="2">
    <location>
        <begin position="977"/>
        <end position="1009"/>
    </location>
</feature>
<keyword evidence="2" id="KW-0040">ANK repeat</keyword>
<dbReference type="OrthoDB" id="194358at2759"/>
<feature type="repeat" description="ANK" evidence="2">
    <location>
        <begin position="1181"/>
        <end position="1210"/>
    </location>
</feature>
<dbReference type="InterPro" id="IPR010730">
    <property type="entry name" value="HET"/>
</dbReference>
<organism evidence="6 7">
    <name type="scientific">Exophiala spinifera</name>
    <dbReference type="NCBI Taxonomy" id="91928"/>
    <lineage>
        <taxon>Eukaryota</taxon>
        <taxon>Fungi</taxon>
        <taxon>Dikarya</taxon>
        <taxon>Ascomycota</taxon>
        <taxon>Pezizomycotina</taxon>
        <taxon>Eurotiomycetes</taxon>
        <taxon>Chaetothyriomycetidae</taxon>
        <taxon>Chaetothyriales</taxon>
        <taxon>Herpotrichiellaceae</taxon>
        <taxon>Exophiala</taxon>
    </lineage>
</organism>
<feature type="domain" description="Nephrocystin 3-like N-terminal" evidence="5">
    <location>
        <begin position="378"/>
        <end position="560"/>
    </location>
</feature>
<dbReference type="SMART" id="SM00248">
    <property type="entry name" value="ANK"/>
    <property type="match status" value="10"/>
</dbReference>
<evidence type="ECO:0000256" key="3">
    <source>
        <dbReference type="SAM" id="MobiDB-lite"/>
    </source>
</evidence>
<evidence type="ECO:0000256" key="1">
    <source>
        <dbReference type="ARBA" id="ARBA00022737"/>
    </source>
</evidence>
<feature type="repeat" description="ANK" evidence="2">
    <location>
        <begin position="911"/>
        <end position="943"/>
    </location>
</feature>
<protein>
    <submittedName>
        <fullName evidence="6">Uncharacterized protein</fullName>
    </submittedName>
</protein>
<evidence type="ECO:0000313" key="7">
    <source>
        <dbReference type="Proteomes" id="UP000053328"/>
    </source>
</evidence>
<dbReference type="SUPFAM" id="SSF52540">
    <property type="entry name" value="P-loop containing nucleoside triphosphate hydrolases"/>
    <property type="match status" value="1"/>
</dbReference>
<dbReference type="PROSITE" id="PS50297">
    <property type="entry name" value="ANK_REP_REGION"/>
    <property type="match status" value="6"/>
</dbReference>
<feature type="region of interest" description="Disordered" evidence="3">
    <location>
        <begin position="322"/>
        <end position="344"/>
    </location>
</feature>
<feature type="repeat" description="ANK" evidence="2">
    <location>
        <begin position="1211"/>
        <end position="1243"/>
    </location>
</feature>
<name>A0A0D2BYN4_9EURO</name>
<dbReference type="VEuPathDB" id="FungiDB:PV08_06476"/>
<evidence type="ECO:0000259" key="5">
    <source>
        <dbReference type="Pfam" id="PF24883"/>
    </source>
</evidence>
<reference evidence="6 7" key="1">
    <citation type="submission" date="2015-01" db="EMBL/GenBank/DDBJ databases">
        <title>The Genome Sequence of Exophiala spinifera CBS89968.</title>
        <authorList>
            <consortium name="The Broad Institute Genomics Platform"/>
            <person name="Cuomo C."/>
            <person name="de Hoog S."/>
            <person name="Gorbushina A."/>
            <person name="Stielow B."/>
            <person name="Teixiera M."/>
            <person name="Abouelleil A."/>
            <person name="Chapman S.B."/>
            <person name="Priest M."/>
            <person name="Young S.K."/>
            <person name="Wortman J."/>
            <person name="Nusbaum C."/>
            <person name="Birren B."/>
        </authorList>
    </citation>
    <scope>NUCLEOTIDE SEQUENCE [LARGE SCALE GENOMIC DNA]</scope>
    <source>
        <strain evidence="6 7">CBS 89968</strain>
    </source>
</reference>
<feature type="repeat" description="ANK" evidence="2">
    <location>
        <begin position="1151"/>
        <end position="1177"/>
    </location>
</feature>
<accession>A0A0D2BYN4</accession>
<feature type="repeat" description="ANK" evidence="2">
    <location>
        <begin position="1010"/>
        <end position="1042"/>
    </location>
</feature>
<dbReference type="InterPro" id="IPR036770">
    <property type="entry name" value="Ankyrin_rpt-contain_sf"/>
</dbReference>
<evidence type="ECO:0000259" key="4">
    <source>
        <dbReference type="Pfam" id="PF06985"/>
    </source>
</evidence>
<keyword evidence="7" id="KW-1185">Reference proteome</keyword>
<dbReference type="Pfam" id="PF06985">
    <property type="entry name" value="HET"/>
    <property type="match status" value="1"/>
</dbReference>
<dbReference type="InterPro" id="IPR056884">
    <property type="entry name" value="NPHP3-like_N"/>
</dbReference>
<dbReference type="Gene3D" id="1.25.40.20">
    <property type="entry name" value="Ankyrin repeat-containing domain"/>
    <property type="match status" value="2"/>
</dbReference>
<dbReference type="Pfam" id="PF24883">
    <property type="entry name" value="NPHP3_N"/>
    <property type="match status" value="1"/>
</dbReference>
<dbReference type="InterPro" id="IPR027417">
    <property type="entry name" value="P-loop_NTPase"/>
</dbReference>
<dbReference type="PANTHER" id="PTHR10622">
    <property type="entry name" value="HET DOMAIN-CONTAINING PROTEIN"/>
    <property type="match status" value="1"/>
</dbReference>
<dbReference type="GeneID" id="27333559"/>
<dbReference type="HOGENOM" id="CLU_000288_34_14_1"/>
<dbReference type="STRING" id="91928.A0A0D2BYN4"/>
<feature type="repeat" description="ANK" evidence="2">
    <location>
        <begin position="1109"/>
        <end position="1141"/>
    </location>
</feature>
<dbReference type="Proteomes" id="UP000053328">
    <property type="component" value="Unassembled WGS sequence"/>
</dbReference>
<dbReference type="AlphaFoldDB" id="A0A0D2BYN4"/>
<keyword evidence="1" id="KW-0677">Repeat</keyword>
<dbReference type="Pfam" id="PF00023">
    <property type="entry name" value="Ank"/>
    <property type="match status" value="2"/>
</dbReference>
<gene>
    <name evidence="6" type="ORF">PV08_06476</name>
</gene>
<feature type="region of interest" description="Disordered" evidence="3">
    <location>
        <begin position="280"/>
        <end position="299"/>
    </location>
</feature>
<sequence length="1271" mass="141458">MRLLTWGSENELVLTDHRNENIPPYAILSHTWGLEHDEVTFGDIQNREGRSKSGYAKILFCGEQARKEKIKHFWVDTCCIDKTTIELSEAITSMFRWYQQATKCYVYLSDVTVPESGKIGNEQSTWELDFRNSRWFTRGWTLQELLAPANVEFFSQEGEFLGTKQTLAHQIHEVTTIPLAALCGTSLDQFPVVEKIRWTEGRETTKREDGAYCLLGIFGVYMSLNYGEGDNAFSRLRRKIDKRHGSNVAARLDAVEKVWSSGPCDSPAPCNNIADLLGRASDSDQRPQTGQPSMLRPAKRARTSYNTNFFGSSDTLPHENTVVSHRASTSSHTQHSEQSSRDVSRIMSEDKYNSLLKSLLFERIDFRVNNVRKALLSTCQWLFHHPHFQTWYEGDSSAQHSGFLWIKGKPGCGKSTLMKVLLEWARKRKSKDRGRQSVVPYFFNARASASLEKSSLGLYRTVVHHLLSSCPKLGILFAEKFAFKDPGQLGEQWSVEELQEFLMDAVESNESFGLCLLIDALDEAEYEDDVRDMIRFLIQLSDRASASDSSCKLRICLSSRHYPHINITKGLSLVVEDQLEHGQDINYYITKELTCNDGDEKDELRVEILNKSAGIFLWVVLVVKILNTLDDRGASLSDMKTCLKTIPANLKELFREILKKGGDEIGKSVLLFQWMLFSLRPLQPAELIVAMQYSEPLDDQHSPLAMDISIPDPERLARSILNHSRGLVEVIQDGPSQTVTVQFIHETVREFLLKENGLASISQALAANVEGTSHQVLRIACHRRISTTDIPKEFEHYCEASHRTNASLDIFKSTMRLKWPFLDYAIAYLLEHAEQAQKRDISQQDFLKSQIGANGLWLDHYRLWWNALERYKTKKVKPNVTLIYFVAERKYSHLLTALLNLSDAINTPCGRYGSALQISSYYGSQEMVKILLDKGADVNTQGGEFGNALQAALENGHEKVVQILLDYSTDANAQGGRYNSPLYTASCRGYTKIVQILLEKGADINAQGGLYSNALQAASACNHEKIVQILLEKGADINAQGGRYGNALQAALVRDHKKIVQILLEKGADINAQGGYYGNALQAALVCDHEKTVQILLEKGADINAQGGLYSNALQAASACNHEKIVQILLEKGADINAQGGRYGNALQAALAASAGGYEKIVQILLEKGANINAQGGLYGNALQAASAGGYEKMVQILLENGADINAQGGRFGNALQAASAGGYEKTVQILLEKGADINAQGGLYGNALQAAEARGHEQVVHLLTGFRTQS</sequence>
<dbReference type="SUPFAM" id="SSF48403">
    <property type="entry name" value="Ankyrin repeat"/>
    <property type="match status" value="1"/>
</dbReference>